<evidence type="ECO:0000256" key="3">
    <source>
        <dbReference type="ARBA" id="ARBA00022723"/>
    </source>
</evidence>
<dbReference type="InterPro" id="IPR001080">
    <property type="entry name" value="3Fe4S_ferredoxin"/>
</dbReference>
<dbReference type="Pfam" id="PF12838">
    <property type="entry name" value="Fer4_7"/>
    <property type="match status" value="1"/>
</dbReference>
<evidence type="ECO:0000313" key="11">
    <source>
        <dbReference type="Proteomes" id="UP000186879"/>
    </source>
</evidence>
<dbReference type="Proteomes" id="UP000186879">
    <property type="component" value="Chromosome"/>
</dbReference>
<dbReference type="InterPro" id="IPR017900">
    <property type="entry name" value="4Fe4S_Fe_S_CS"/>
</dbReference>
<protein>
    <recommendedName>
        <fullName evidence="6">Ferredoxin</fullName>
    </recommendedName>
</protein>
<dbReference type="InterPro" id="IPR017896">
    <property type="entry name" value="4Fe4S_Fe-S-bd"/>
</dbReference>
<gene>
    <name evidence="8" type="ORF">BHR79_06135</name>
    <name evidence="9" type="ORF">EFE40_04120</name>
    <name evidence="10" type="ORF">SAMN04515625_1284</name>
</gene>
<dbReference type="PRINTS" id="PR00352">
    <property type="entry name" value="3FE4SFRDOXIN"/>
</dbReference>
<dbReference type="PROSITE" id="PS00198">
    <property type="entry name" value="4FE4S_FER_1"/>
    <property type="match status" value="1"/>
</dbReference>
<dbReference type="PROSITE" id="PS51379">
    <property type="entry name" value="4FE4S_FER_2"/>
    <property type="match status" value="2"/>
</dbReference>
<reference evidence="10 12" key="2">
    <citation type="submission" date="2016-10" db="EMBL/GenBank/DDBJ databases">
        <authorList>
            <person name="de Groot N.N."/>
        </authorList>
    </citation>
    <scope>NUCLEOTIDE SEQUENCE [LARGE SCALE GENOMIC DNA]</scope>
    <source>
        <strain evidence="10 12">Z-7982</strain>
    </source>
</reference>
<keyword evidence="5 6" id="KW-0411">Iron-sulfur</keyword>
<dbReference type="EMBL" id="RJJG01000003">
    <property type="protein sequence ID" value="RNI09840.1"/>
    <property type="molecule type" value="Genomic_DNA"/>
</dbReference>
<comment type="function">
    <text evidence="6">Ferredoxins are iron-sulfur proteins that transfer electrons in a wide variety of metabolic reactions.</text>
</comment>
<dbReference type="Gene3D" id="3.30.70.20">
    <property type="match status" value="1"/>
</dbReference>
<evidence type="ECO:0000259" key="7">
    <source>
        <dbReference type="PROSITE" id="PS51379"/>
    </source>
</evidence>
<dbReference type="KEGG" id="mhaz:BHR79_06135"/>
<dbReference type="InterPro" id="IPR050572">
    <property type="entry name" value="Fe-S_Ferredoxin"/>
</dbReference>
<evidence type="ECO:0000256" key="1">
    <source>
        <dbReference type="ARBA" id="ARBA00001966"/>
    </source>
</evidence>
<evidence type="ECO:0000313" key="13">
    <source>
        <dbReference type="Proteomes" id="UP000267921"/>
    </source>
</evidence>
<keyword evidence="4 6" id="KW-0408">Iron</keyword>
<dbReference type="SUPFAM" id="SSF54862">
    <property type="entry name" value="4Fe-4S ferredoxins"/>
    <property type="match status" value="1"/>
</dbReference>
<evidence type="ECO:0000313" key="10">
    <source>
        <dbReference type="EMBL" id="SDW59234.1"/>
    </source>
</evidence>
<dbReference type="PANTHER" id="PTHR43687">
    <property type="entry name" value="ADENYLYLSULFATE REDUCTASE, BETA SUBUNIT"/>
    <property type="match status" value="1"/>
</dbReference>
<dbReference type="PANTHER" id="PTHR43687:SF5">
    <property type="entry name" value="4FE-4S FERREDOXIN-TYPE DOMAIN-CONTAINING PROTEIN"/>
    <property type="match status" value="1"/>
</dbReference>
<keyword evidence="6" id="KW-0813">Transport</keyword>
<accession>A0A1L3Q2J5</accession>
<feature type="domain" description="4Fe-4S ferredoxin-type" evidence="7">
    <location>
        <begin position="1"/>
        <end position="30"/>
    </location>
</feature>
<dbReference type="AlphaFoldDB" id="A0A1L3Q2J5"/>
<dbReference type="GO" id="GO:0051539">
    <property type="term" value="F:4 iron, 4 sulfur cluster binding"/>
    <property type="evidence" value="ECO:0007669"/>
    <property type="project" value="UniProtKB-KW"/>
</dbReference>
<dbReference type="EMBL" id="CP017921">
    <property type="protein sequence ID" value="APH39104.1"/>
    <property type="molecule type" value="Genomic_DNA"/>
</dbReference>
<keyword evidence="3 6" id="KW-0479">Metal-binding</keyword>
<evidence type="ECO:0000313" key="9">
    <source>
        <dbReference type="EMBL" id="RNI09840.1"/>
    </source>
</evidence>
<dbReference type="GeneID" id="30583327"/>
<reference evidence="8 11" key="1">
    <citation type="submission" date="2016-10" db="EMBL/GenBank/DDBJ databases">
        <title>Methanohalophilus halophilus.</title>
        <authorList>
            <person name="L'haridon S."/>
        </authorList>
    </citation>
    <scope>NUCLEOTIDE SEQUENCE [LARGE SCALE GENOMIC DNA]</scope>
    <source>
        <strain evidence="8 11">Z-7982</strain>
    </source>
</reference>
<feature type="domain" description="4Fe-4S ferredoxin-type" evidence="7">
    <location>
        <begin position="36"/>
        <end position="63"/>
    </location>
</feature>
<evidence type="ECO:0000256" key="5">
    <source>
        <dbReference type="ARBA" id="ARBA00023014"/>
    </source>
</evidence>
<dbReference type="GO" id="GO:0005506">
    <property type="term" value="F:iron ion binding"/>
    <property type="evidence" value="ECO:0007669"/>
    <property type="project" value="UniProtKB-UniRule"/>
</dbReference>
<organism evidence="8 11">
    <name type="scientific">Methanohalophilus halophilus</name>
    <dbReference type="NCBI Taxonomy" id="2177"/>
    <lineage>
        <taxon>Archaea</taxon>
        <taxon>Methanobacteriati</taxon>
        <taxon>Methanobacteriota</taxon>
        <taxon>Stenosarchaea group</taxon>
        <taxon>Methanomicrobia</taxon>
        <taxon>Methanosarcinales</taxon>
        <taxon>Methanosarcinaceae</taxon>
        <taxon>Methanohalophilus</taxon>
    </lineage>
</organism>
<sequence>MPPVVDKDKCIGSGECAEVCPTDVFDLKEDSNGDTKSVVSRPDDCIECELCVDACPADAIVLE</sequence>
<comment type="cofactor">
    <cofactor evidence="1">
        <name>[4Fe-4S] cluster</name>
        <dbReference type="ChEBI" id="CHEBI:49883"/>
    </cofactor>
</comment>
<proteinExistence type="predicted"/>
<dbReference type="EMBL" id="FNMU01000003">
    <property type="protein sequence ID" value="SDW59234.1"/>
    <property type="molecule type" value="Genomic_DNA"/>
</dbReference>
<evidence type="ECO:0000313" key="12">
    <source>
        <dbReference type="Proteomes" id="UP000198669"/>
    </source>
</evidence>
<evidence type="ECO:0000256" key="2">
    <source>
        <dbReference type="ARBA" id="ARBA00022485"/>
    </source>
</evidence>
<evidence type="ECO:0000256" key="6">
    <source>
        <dbReference type="RuleBase" id="RU368020"/>
    </source>
</evidence>
<dbReference type="Proteomes" id="UP000198669">
    <property type="component" value="Unassembled WGS sequence"/>
</dbReference>
<reference evidence="9 13" key="3">
    <citation type="submission" date="2018-10" db="EMBL/GenBank/DDBJ databases">
        <title>Cultivation of a novel Methanohalophilus strain from Kebrit Deep of the Red Sea and a genomic comparison of members of the genus Methanohalophilus.</title>
        <authorList>
            <person name="Guan Y."/>
            <person name="Ngugi D.K."/>
            <person name="Stingl U."/>
        </authorList>
    </citation>
    <scope>NUCLEOTIDE SEQUENCE [LARGE SCALE GENOMIC DNA]</scope>
    <source>
        <strain evidence="9 13">DSM 3094</strain>
    </source>
</reference>
<evidence type="ECO:0000313" key="8">
    <source>
        <dbReference type="EMBL" id="APH39104.1"/>
    </source>
</evidence>
<dbReference type="STRING" id="2177.BHR79_06135"/>
<evidence type="ECO:0000256" key="4">
    <source>
        <dbReference type="ARBA" id="ARBA00023004"/>
    </source>
</evidence>
<keyword evidence="6" id="KW-0249">Electron transport</keyword>
<dbReference type="GO" id="GO:0016491">
    <property type="term" value="F:oxidoreductase activity"/>
    <property type="evidence" value="ECO:0007669"/>
    <property type="project" value="UniProtKB-ARBA"/>
</dbReference>
<keyword evidence="2" id="KW-0004">4Fe-4S</keyword>
<name>A0A1L3Q2J5_9EURY</name>
<dbReference type="Proteomes" id="UP000267921">
    <property type="component" value="Unassembled WGS sequence"/>
</dbReference>
<dbReference type="OrthoDB" id="23833at2157"/>
<keyword evidence="11" id="KW-1185">Reference proteome</keyword>
<dbReference type="RefSeq" id="WP_072561540.1">
    <property type="nucleotide sequence ID" value="NZ_CP017921.1"/>
</dbReference>
<dbReference type="GO" id="GO:0009055">
    <property type="term" value="F:electron transfer activity"/>
    <property type="evidence" value="ECO:0007669"/>
    <property type="project" value="UniProtKB-UniRule"/>
</dbReference>